<sequence length="68" mass="7631">MVDNLVSLWSESLGRQPGRFQLFVTLGLCLNFLLVACGSAQSTQILAKIRTLVLMVLERKDLKVVLKR</sequence>
<organism evidence="2 3">
    <name type="scientific">Bursaphelenchus okinawaensis</name>
    <dbReference type="NCBI Taxonomy" id="465554"/>
    <lineage>
        <taxon>Eukaryota</taxon>
        <taxon>Metazoa</taxon>
        <taxon>Ecdysozoa</taxon>
        <taxon>Nematoda</taxon>
        <taxon>Chromadorea</taxon>
        <taxon>Rhabditida</taxon>
        <taxon>Tylenchina</taxon>
        <taxon>Tylenchomorpha</taxon>
        <taxon>Aphelenchoidea</taxon>
        <taxon>Aphelenchoididae</taxon>
        <taxon>Bursaphelenchus</taxon>
    </lineage>
</organism>
<keyword evidence="3" id="KW-1185">Reference proteome</keyword>
<protein>
    <submittedName>
        <fullName evidence="2">Uncharacterized protein</fullName>
    </submittedName>
</protein>
<accession>A0A811LLC0</accession>
<gene>
    <name evidence="2" type="ORF">BOKJ2_LOCUS13105</name>
</gene>
<feature type="transmembrane region" description="Helical" evidence="1">
    <location>
        <begin position="20"/>
        <end position="40"/>
    </location>
</feature>
<keyword evidence="1" id="KW-1133">Transmembrane helix</keyword>
<dbReference type="Proteomes" id="UP000783686">
    <property type="component" value="Unassembled WGS sequence"/>
</dbReference>
<keyword evidence="1" id="KW-0812">Transmembrane</keyword>
<dbReference type="AlphaFoldDB" id="A0A811LLC0"/>
<dbReference type="Proteomes" id="UP000614601">
    <property type="component" value="Unassembled WGS sequence"/>
</dbReference>
<evidence type="ECO:0000313" key="3">
    <source>
        <dbReference type="Proteomes" id="UP000614601"/>
    </source>
</evidence>
<evidence type="ECO:0000313" key="2">
    <source>
        <dbReference type="EMBL" id="CAD5229046.1"/>
    </source>
</evidence>
<dbReference type="EMBL" id="CAJFDH010000006">
    <property type="protein sequence ID" value="CAD5229046.1"/>
    <property type="molecule type" value="Genomic_DNA"/>
</dbReference>
<reference evidence="2" key="1">
    <citation type="submission" date="2020-09" db="EMBL/GenBank/DDBJ databases">
        <authorList>
            <person name="Kikuchi T."/>
        </authorList>
    </citation>
    <scope>NUCLEOTIDE SEQUENCE</scope>
    <source>
        <strain evidence="2">SH1</strain>
    </source>
</reference>
<name>A0A811LLC0_9BILA</name>
<comment type="caution">
    <text evidence="2">The sequence shown here is derived from an EMBL/GenBank/DDBJ whole genome shotgun (WGS) entry which is preliminary data.</text>
</comment>
<proteinExistence type="predicted"/>
<evidence type="ECO:0000256" key="1">
    <source>
        <dbReference type="SAM" id="Phobius"/>
    </source>
</evidence>
<dbReference type="EMBL" id="CAJFCW020000006">
    <property type="protein sequence ID" value="CAG9125607.1"/>
    <property type="molecule type" value="Genomic_DNA"/>
</dbReference>
<keyword evidence="1" id="KW-0472">Membrane</keyword>